<evidence type="ECO:0000313" key="3">
    <source>
        <dbReference type="WBParaSite" id="sdigi.contig272.g6918.t1"/>
    </source>
</evidence>
<proteinExistence type="predicted"/>
<dbReference type="Proteomes" id="UP000887581">
    <property type="component" value="Unplaced"/>
</dbReference>
<feature type="compositionally biased region" description="Acidic residues" evidence="1">
    <location>
        <begin position="136"/>
        <end position="145"/>
    </location>
</feature>
<protein>
    <submittedName>
        <fullName evidence="3">Uncharacterized protein</fullName>
    </submittedName>
</protein>
<evidence type="ECO:0000256" key="1">
    <source>
        <dbReference type="SAM" id="MobiDB-lite"/>
    </source>
</evidence>
<evidence type="ECO:0000313" key="2">
    <source>
        <dbReference type="Proteomes" id="UP000887581"/>
    </source>
</evidence>
<organism evidence="2 3">
    <name type="scientific">Setaria digitata</name>
    <dbReference type="NCBI Taxonomy" id="48799"/>
    <lineage>
        <taxon>Eukaryota</taxon>
        <taxon>Metazoa</taxon>
        <taxon>Ecdysozoa</taxon>
        <taxon>Nematoda</taxon>
        <taxon>Chromadorea</taxon>
        <taxon>Rhabditida</taxon>
        <taxon>Spirurina</taxon>
        <taxon>Spiruromorpha</taxon>
        <taxon>Filarioidea</taxon>
        <taxon>Setariidae</taxon>
        <taxon>Setaria</taxon>
    </lineage>
</organism>
<feature type="region of interest" description="Disordered" evidence="1">
    <location>
        <begin position="73"/>
        <end position="145"/>
    </location>
</feature>
<sequence length="145" mass="16577">MKVLGNGYFAGIEFGYGQRELGAKAGLALLYVTLRRPKIERKIKDPSELPLGNRAFDLRMKCMAQKKLLKKLEEKSEKVVKKKRNTGKQRKETTDTEAKNVEKQEKETTDTEAKARNAEKQQEETTDTEERNAENGPEENSTDEK</sequence>
<reference evidence="3" key="1">
    <citation type="submission" date="2022-11" db="UniProtKB">
        <authorList>
            <consortium name="WormBaseParasite"/>
        </authorList>
    </citation>
    <scope>IDENTIFICATION</scope>
</reference>
<accession>A0A915PUW3</accession>
<dbReference type="WBParaSite" id="sdigi.contig272.g6918.t1">
    <property type="protein sequence ID" value="sdigi.contig272.g6918.t1"/>
    <property type="gene ID" value="sdigi.contig272.g6918"/>
</dbReference>
<keyword evidence="2" id="KW-1185">Reference proteome</keyword>
<name>A0A915PUW3_9BILA</name>
<dbReference type="AlphaFoldDB" id="A0A915PUW3"/>
<feature type="compositionally biased region" description="Basic and acidic residues" evidence="1">
    <location>
        <begin position="89"/>
        <end position="133"/>
    </location>
</feature>